<evidence type="ECO:0000256" key="6">
    <source>
        <dbReference type="SAM" id="Phobius"/>
    </source>
</evidence>
<feature type="transmembrane region" description="Helical" evidence="6">
    <location>
        <begin position="56"/>
        <end position="80"/>
    </location>
</feature>
<comment type="subcellular location">
    <subcellularLocation>
        <location evidence="1">Membrane</location>
        <topology evidence="1">Multi-pass membrane protein</topology>
    </subcellularLocation>
</comment>
<reference evidence="9" key="3">
    <citation type="journal article" date="2008" name="Nucleic Acids Res.">
        <title>The rice annotation project database (RAP-DB): 2008 update.</title>
        <authorList>
            <consortium name="The rice annotation project (RAP)"/>
        </authorList>
    </citation>
    <scope>GENOME REANNOTATION</scope>
    <source>
        <strain evidence="9">cv. Nipponbare</strain>
    </source>
</reference>
<gene>
    <name evidence="8" type="ORF">B1102E12.53</name>
    <name evidence="7" type="ORF">P0458A05.2</name>
</gene>
<dbReference type="GO" id="GO:0016020">
    <property type="term" value="C:membrane"/>
    <property type="evidence" value="ECO:0007669"/>
    <property type="project" value="UniProtKB-SubCell"/>
</dbReference>
<protein>
    <submittedName>
        <fullName evidence="8">C-14 sterol reductase-like protein</fullName>
    </submittedName>
</protein>
<evidence type="ECO:0000313" key="9">
    <source>
        <dbReference type="Proteomes" id="UP000000763"/>
    </source>
</evidence>
<evidence type="ECO:0000313" key="8">
    <source>
        <dbReference type="EMBL" id="BAD53321.1"/>
    </source>
</evidence>
<evidence type="ECO:0000256" key="2">
    <source>
        <dbReference type="ARBA" id="ARBA00005402"/>
    </source>
</evidence>
<dbReference type="AlphaFoldDB" id="Q9FP86"/>
<dbReference type="Pfam" id="PF01222">
    <property type="entry name" value="ERG4_ERG24"/>
    <property type="match status" value="1"/>
</dbReference>
<reference evidence="9" key="2">
    <citation type="journal article" date="2005" name="Nature">
        <title>The map-based sequence of the rice genome.</title>
        <authorList>
            <consortium name="International rice genome sequencing project (IRGSP)"/>
            <person name="Matsumoto T."/>
            <person name="Wu J."/>
            <person name="Kanamori H."/>
            <person name="Katayose Y."/>
            <person name="Fujisawa M."/>
            <person name="Namiki N."/>
            <person name="Mizuno H."/>
            <person name="Yamamoto K."/>
            <person name="Antonio B.A."/>
            <person name="Baba T."/>
            <person name="Sakata K."/>
            <person name="Nagamura Y."/>
            <person name="Aoki H."/>
            <person name="Arikawa K."/>
            <person name="Arita K."/>
            <person name="Bito T."/>
            <person name="Chiden Y."/>
            <person name="Fujitsuka N."/>
            <person name="Fukunaka R."/>
            <person name="Hamada M."/>
            <person name="Harada C."/>
            <person name="Hayashi A."/>
            <person name="Hijishita S."/>
            <person name="Honda M."/>
            <person name="Hosokawa S."/>
            <person name="Ichikawa Y."/>
            <person name="Idonuma A."/>
            <person name="Iijima M."/>
            <person name="Ikeda M."/>
            <person name="Ikeno M."/>
            <person name="Ito K."/>
            <person name="Ito S."/>
            <person name="Ito T."/>
            <person name="Ito Y."/>
            <person name="Ito Y."/>
            <person name="Iwabuchi A."/>
            <person name="Kamiya K."/>
            <person name="Karasawa W."/>
            <person name="Kurita K."/>
            <person name="Katagiri S."/>
            <person name="Kikuta A."/>
            <person name="Kobayashi H."/>
            <person name="Kobayashi N."/>
            <person name="Machita K."/>
            <person name="Maehara T."/>
            <person name="Masukawa M."/>
            <person name="Mizubayashi T."/>
            <person name="Mukai Y."/>
            <person name="Nagasaki H."/>
            <person name="Nagata Y."/>
            <person name="Naito S."/>
            <person name="Nakashima M."/>
            <person name="Nakama Y."/>
            <person name="Nakamichi Y."/>
            <person name="Nakamura M."/>
            <person name="Meguro A."/>
            <person name="Negishi M."/>
            <person name="Ohta I."/>
            <person name="Ohta T."/>
            <person name="Okamoto M."/>
            <person name="Ono N."/>
            <person name="Saji S."/>
            <person name="Sakaguchi M."/>
            <person name="Sakai K."/>
            <person name="Shibata M."/>
            <person name="Shimokawa T."/>
            <person name="Song J."/>
            <person name="Takazaki Y."/>
            <person name="Terasawa K."/>
            <person name="Tsugane M."/>
            <person name="Tsuji K."/>
            <person name="Ueda S."/>
            <person name="Waki K."/>
            <person name="Yamagata H."/>
            <person name="Yamamoto M."/>
            <person name="Yamamoto S."/>
            <person name="Yamane H."/>
            <person name="Yoshiki S."/>
            <person name="Yoshihara R."/>
            <person name="Yukawa K."/>
            <person name="Zhong H."/>
            <person name="Yano M."/>
            <person name="Yuan Q."/>
            <person name="Ouyang S."/>
            <person name="Liu J."/>
            <person name="Jones K.M."/>
            <person name="Gansberger K."/>
            <person name="Moffat K."/>
            <person name="Hill J."/>
            <person name="Bera J."/>
            <person name="Fadrosh D."/>
            <person name="Jin S."/>
            <person name="Johri S."/>
            <person name="Kim M."/>
            <person name="Overton L."/>
            <person name="Reardon M."/>
            <person name="Tsitrin T."/>
            <person name="Vuong H."/>
            <person name="Weaver B."/>
            <person name="Ciecko A."/>
            <person name="Tallon L."/>
            <person name="Jackson J."/>
            <person name="Pai G."/>
            <person name="Aken S.V."/>
            <person name="Utterback T."/>
            <person name="Reidmuller S."/>
            <person name="Feldblyum T."/>
            <person name="Hsiao J."/>
            <person name="Zismann V."/>
            <person name="Iobst S."/>
            <person name="de Vazeille A.R."/>
            <person name="Buell C.R."/>
            <person name="Ying K."/>
            <person name="Li Y."/>
            <person name="Lu T."/>
            <person name="Huang Y."/>
            <person name="Zhao Q."/>
            <person name="Feng Q."/>
            <person name="Zhang L."/>
            <person name="Zhu J."/>
            <person name="Weng Q."/>
            <person name="Mu J."/>
            <person name="Lu Y."/>
            <person name="Fan D."/>
            <person name="Liu Y."/>
            <person name="Guan J."/>
            <person name="Zhang Y."/>
            <person name="Yu S."/>
            <person name="Liu X."/>
            <person name="Zhang Y."/>
            <person name="Hong G."/>
            <person name="Han B."/>
            <person name="Choisne N."/>
            <person name="Demange N."/>
            <person name="Orjeda G."/>
            <person name="Samain S."/>
            <person name="Cattolico L."/>
            <person name="Pelletier E."/>
            <person name="Couloux A."/>
            <person name="Segurens B."/>
            <person name="Wincker P."/>
            <person name="D'Hont A."/>
            <person name="Scarpelli C."/>
            <person name="Weissenbach J."/>
            <person name="Salanoubat M."/>
            <person name="Quetier F."/>
            <person name="Yu Y."/>
            <person name="Kim H.R."/>
            <person name="Rambo T."/>
            <person name="Currie J."/>
            <person name="Collura K."/>
            <person name="Luo M."/>
            <person name="Yang T."/>
            <person name="Ammiraju J.S.S."/>
            <person name="Engler F."/>
            <person name="Soderlund C."/>
            <person name="Wing R.A."/>
            <person name="Palmer L.E."/>
            <person name="de la Bastide M."/>
            <person name="Spiegel L."/>
            <person name="Nascimento L."/>
            <person name="Zutavern T."/>
            <person name="O'Shaughnessy A."/>
            <person name="Dike S."/>
            <person name="Dedhia N."/>
            <person name="Preston R."/>
            <person name="Balija V."/>
            <person name="McCombie W.R."/>
            <person name="Chow T."/>
            <person name="Chen H."/>
            <person name="Chung M."/>
            <person name="Chen C."/>
            <person name="Shaw J."/>
            <person name="Wu H."/>
            <person name="Hsiao K."/>
            <person name="Chao Y."/>
            <person name="Chu M."/>
            <person name="Cheng C."/>
            <person name="Hour A."/>
            <person name="Lee P."/>
            <person name="Lin S."/>
            <person name="Lin Y."/>
            <person name="Liou J."/>
            <person name="Liu S."/>
            <person name="Hsing Y."/>
            <person name="Raghuvanshi S."/>
            <person name="Mohanty A."/>
            <person name="Bharti A.K."/>
            <person name="Gaur A."/>
            <person name="Gupta V."/>
            <person name="Kumar D."/>
            <person name="Ravi V."/>
            <person name="Vij S."/>
            <person name="Kapur A."/>
            <person name="Khurana P."/>
            <person name="Khurana P."/>
            <person name="Khurana J.P."/>
            <person name="Tyagi A.K."/>
            <person name="Gaikwad K."/>
            <person name="Singh A."/>
            <person name="Dalal V."/>
            <person name="Srivastava S."/>
            <person name="Dixit A."/>
            <person name="Pal A.K."/>
            <person name="Ghazi I.A."/>
            <person name="Yadav M."/>
            <person name="Pandit A."/>
            <person name="Bhargava A."/>
            <person name="Sureshbabu K."/>
            <person name="Batra K."/>
            <person name="Sharma T.R."/>
            <person name="Mohapatra T."/>
            <person name="Singh N.K."/>
            <person name="Messing J."/>
            <person name="Nelson A.B."/>
            <person name="Fuks G."/>
            <person name="Kavchok S."/>
            <person name="Keizer G."/>
            <person name="Linton E."/>
            <person name="Llaca V."/>
            <person name="Song R."/>
            <person name="Tanyolac B."/>
            <person name="Young S."/>
            <person name="Ho-Il K."/>
            <person name="Hahn J.H."/>
            <person name="Sangsakoo G."/>
            <person name="Vanavichit A."/>
            <person name="de Mattos Luiz.A.T."/>
            <person name="Zimmer P.D."/>
            <person name="Malone G."/>
            <person name="Dellagostin O."/>
            <person name="de Oliveira A.C."/>
            <person name="Bevan M."/>
            <person name="Bancroft I."/>
            <person name="Minx P."/>
            <person name="Cordum H."/>
            <person name="Wilson R."/>
            <person name="Cheng Z."/>
            <person name="Jin W."/>
            <person name="Jiang J."/>
            <person name="Leong S.A."/>
            <person name="Iwama H."/>
            <person name="Gojobori T."/>
            <person name="Itoh T."/>
            <person name="Niimura Y."/>
            <person name="Fujii Y."/>
            <person name="Habara T."/>
            <person name="Sakai H."/>
            <person name="Sato Y."/>
            <person name="Wilson G."/>
            <person name="Kumar K."/>
            <person name="McCouch S."/>
            <person name="Juretic N."/>
            <person name="Hoen D."/>
            <person name="Wright S."/>
            <person name="Bruskiewich R."/>
            <person name="Bureau T."/>
            <person name="Miyao A."/>
            <person name="Hirochika H."/>
            <person name="Nishikawa T."/>
            <person name="Kadowaki K."/>
            <person name="Sugiura M."/>
            <person name="Burr B."/>
            <person name="Sasaki T."/>
        </authorList>
    </citation>
    <scope>NUCLEOTIDE SEQUENCE [LARGE SCALE GENOMIC DNA]</scope>
    <source>
        <strain evidence="9">cv. Nipponbare</strain>
    </source>
</reference>
<dbReference type="PANTHER" id="PTHR21257:SF52">
    <property type="entry name" value="DELTA(14)-STEROL REDUCTASE TM7SF2"/>
    <property type="match status" value="1"/>
</dbReference>
<accession>Q9FP86</accession>
<evidence type="ECO:0000256" key="1">
    <source>
        <dbReference type="ARBA" id="ARBA00004141"/>
    </source>
</evidence>
<evidence type="ECO:0000256" key="4">
    <source>
        <dbReference type="ARBA" id="ARBA00022989"/>
    </source>
</evidence>
<evidence type="ECO:0000313" key="7">
    <source>
        <dbReference type="EMBL" id="BAB19394.1"/>
    </source>
</evidence>
<feature type="transmembrane region" description="Helical" evidence="6">
    <location>
        <begin position="86"/>
        <end position="107"/>
    </location>
</feature>
<keyword evidence="3 6" id="KW-0812">Transmembrane</keyword>
<keyword evidence="4 6" id="KW-1133">Transmembrane helix</keyword>
<feature type="transmembrane region" description="Helical" evidence="6">
    <location>
        <begin position="119"/>
        <end position="136"/>
    </location>
</feature>
<sequence>MDATALAASLVPSWSAVVVLFSYLGYLATAGAVLPGKLVPGAVLPDSSRLHYRCNGTAAAALALLLRFSMPSFLCFLAISCVCSCVTRAGLVSLLLLLVLSALGVYMGWMSPTVIADRGIELLSATFIFSVIWYIVDYFVHEELMTSTWDIIAERLGFMLVFGDLVFIPFTFTIQSVYSLPKDLAGAGELRKKRKKKHTSRENVVQFGDPILLPNIPVHFADMEGTKGRSKVLREVQGDLGRILQACALEDLSLRVLDQKILRSSCIVVEPQHDSSRAIQMKMP</sequence>
<proteinExistence type="inferred from homology"/>
<comment type="similarity">
    <text evidence="2">Belongs to the ERG4/ERG24 family.</text>
</comment>
<dbReference type="Proteomes" id="UP000000763">
    <property type="component" value="Chromosome 1"/>
</dbReference>
<reference evidence="8" key="1">
    <citation type="journal article" date="2002" name="Nature">
        <title>The genome sequence and structure of rice chromosome 1.</title>
        <authorList>
            <person name="Sasaki T."/>
            <person name="Matsumoto T."/>
            <person name="Yamamoto K."/>
            <person name="Sakata K."/>
            <person name="Baba T."/>
            <person name="Katayose Y."/>
            <person name="Wu J."/>
            <person name="Niimura Y."/>
            <person name="Cheng Z."/>
            <person name="Nagamura Y."/>
            <person name="Antonio B.A."/>
            <person name="Kanamori H."/>
            <person name="Hosokawa S."/>
            <person name="Masukawa M."/>
            <person name="Arikawa K."/>
            <person name="Chiden Y."/>
            <person name="Hayashi M."/>
            <person name="Okamoto M."/>
            <person name="Ando T."/>
            <person name="Aoki H."/>
            <person name="Arita K."/>
            <person name="Hamada M."/>
            <person name="Harada C."/>
            <person name="Hijishita S."/>
            <person name="Honda M."/>
            <person name="Ichikawa Y."/>
            <person name="Idonuma A."/>
            <person name="Iijima M."/>
            <person name="Ikeda M."/>
            <person name="Ikeno M."/>
            <person name="Itoh S."/>
            <person name="Itoh T."/>
            <person name="Itoh Y."/>
            <person name="Itoh Y."/>
            <person name="Iwabuchi A."/>
            <person name="Kamiya K."/>
            <person name="Karasawa W."/>
            <person name="Katagiri S."/>
            <person name="Kikuta A."/>
            <person name="Kobayashi N."/>
            <person name="Kono I."/>
            <person name="Machita K."/>
            <person name="Maehara T."/>
            <person name="Mizuno H."/>
            <person name="Mizubayashi T."/>
            <person name="Mukai Y."/>
            <person name="Nagasaki H."/>
            <person name="Nakashima M."/>
            <person name="Nakama Y."/>
            <person name="Nakamichi Y."/>
            <person name="Nakamura M."/>
            <person name="Namiki N."/>
            <person name="Negishi M."/>
            <person name="Ohta I."/>
            <person name="Ono N."/>
            <person name="Saji S."/>
            <person name="Sakai K."/>
            <person name="Shibata M."/>
            <person name="Shimokawa T."/>
            <person name="Shomura A."/>
            <person name="Song J."/>
            <person name="Takazaki Y."/>
            <person name="Terasawa K."/>
            <person name="Tsuji K."/>
            <person name="Waki K."/>
            <person name="Yamagata H."/>
            <person name="Yamane H."/>
            <person name="Yoshiki S."/>
            <person name="Yoshihara R."/>
            <person name="Yukawa K."/>
            <person name="Zhong H."/>
            <person name="Iwama H."/>
            <person name="Endo T."/>
            <person name="Ito H."/>
            <person name="Hahn J.H."/>
            <person name="Kim H.I."/>
            <person name="Eun M.Y."/>
            <person name="Yano M."/>
            <person name="Jiang J."/>
            <person name="Gojobori T."/>
        </authorList>
    </citation>
    <scope>NUCLEOTIDE SEQUENCE</scope>
</reference>
<keyword evidence="5 6" id="KW-0472">Membrane</keyword>
<dbReference type="GO" id="GO:0016628">
    <property type="term" value="F:oxidoreductase activity, acting on the CH-CH group of donors, NAD or NADP as acceptor"/>
    <property type="evidence" value="ECO:0007669"/>
    <property type="project" value="InterPro"/>
</dbReference>
<evidence type="ECO:0000256" key="3">
    <source>
        <dbReference type="ARBA" id="ARBA00022692"/>
    </source>
</evidence>
<organism evidence="8">
    <name type="scientific">Oryza sativa subsp. japonica</name>
    <name type="common">Rice</name>
    <dbReference type="NCBI Taxonomy" id="39947"/>
    <lineage>
        <taxon>Eukaryota</taxon>
        <taxon>Viridiplantae</taxon>
        <taxon>Streptophyta</taxon>
        <taxon>Embryophyta</taxon>
        <taxon>Tracheophyta</taxon>
        <taxon>Spermatophyta</taxon>
        <taxon>Magnoliopsida</taxon>
        <taxon>Liliopsida</taxon>
        <taxon>Poales</taxon>
        <taxon>Poaceae</taxon>
        <taxon>BOP clade</taxon>
        <taxon>Oryzoideae</taxon>
        <taxon>Oryzeae</taxon>
        <taxon>Oryzinae</taxon>
        <taxon>Oryza</taxon>
        <taxon>Oryza sativa</taxon>
    </lineage>
</organism>
<dbReference type="Proteomes" id="UP000817658">
    <property type="component" value="Chromosome 1"/>
</dbReference>
<evidence type="ECO:0000256" key="5">
    <source>
        <dbReference type="ARBA" id="ARBA00023136"/>
    </source>
</evidence>
<name>Q9FP86_ORYSJ</name>
<dbReference type="EMBL" id="AP002870">
    <property type="protein sequence ID" value="BAB19394.1"/>
    <property type="molecule type" value="Genomic_DNA"/>
</dbReference>
<dbReference type="PANTHER" id="PTHR21257">
    <property type="entry name" value="DELTA(14)-STEROL REDUCTASE"/>
    <property type="match status" value="1"/>
</dbReference>
<dbReference type="EMBL" id="AP003369">
    <property type="protein sequence ID" value="BAD53321.1"/>
    <property type="molecule type" value="Genomic_DNA"/>
</dbReference>
<accession>Q5ZAR2</accession>
<feature type="transmembrane region" description="Helical" evidence="6">
    <location>
        <begin position="156"/>
        <end position="174"/>
    </location>
</feature>
<dbReference type="GO" id="GO:0016126">
    <property type="term" value="P:sterol biosynthetic process"/>
    <property type="evidence" value="ECO:0007669"/>
    <property type="project" value="InterPro"/>
</dbReference>
<dbReference type="InterPro" id="IPR001171">
    <property type="entry name" value="ERG24_DHCR-like"/>
</dbReference>